<dbReference type="Pfam" id="PF01327">
    <property type="entry name" value="Pep_deformylase"/>
    <property type="match status" value="1"/>
</dbReference>
<dbReference type="CDD" id="cd00487">
    <property type="entry name" value="Pep_deformylase"/>
    <property type="match status" value="1"/>
</dbReference>
<evidence type="ECO:0000256" key="1">
    <source>
        <dbReference type="ARBA" id="ARBA00010759"/>
    </source>
</evidence>
<comment type="caution">
    <text evidence="3">The sequence shown here is derived from an EMBL/GenBank/DDBJ whole genome shotgun (WGS) entry which is preliminary data.</text>
</comment>
<feature type="binding site" evidence="2">
    <location>
        <position position="100"/>
    </location>
    <ligand>
        <name>Fe cation</name>
        <dbReference type="ChEBI" id="CHEBI:24875"/>
    </ligand>
</feature>
<feature type="binding site" evidence="2">
    <location>
        <position position="148"/>
    </location>
    <ligand>
        <name>Fe cation</name>
        <dbReference type="ChEBI" id="CHEBI:24875"/>
    </ligand>
</feature>
<dbReference type="EC" id="3.5.1.88" evidence="2"/>
<dbReference type="PIRSF" id="PIRSF004749">
    <property type="entry name" value="Pep_def"/>
    <property type="match status" value="1"/>
</dbReference>
<evidence type="ECO:0000313" key="4">
    <source>
        <dbReference type="Proteomes" id="UP000178450"/>
    </source>
</evidence>
<accession>A0A1F7KF75</accession>
<comment type="cofactor">
    <cofactor evidence="2">
        <name>Fe(2+)</name>
        <dbReference type="ChEBI" id="CHEBI:29033"/>
    </cofactor>
    <text evidence="2">Binds 1 Fe(2+) ion.</text>
</comment>
<keyword evidence="2" id="KW-0479">Metal-binding</keyword>
<comment type="catalytic activity">
    <reaction evidence="2">
        <text>N-terminal N-formyl-L-methionyl-[peptide] + H2O = N-terminal L-methionyl-[peptide] + formate</text>
        <dbReference type="Rhea" id="RHEA:24420"/>
        <dbReference type="Rhea" id="RHEA-COMP:10639"/>
        <dbReference type="Rhea" id="RHEA-COMP:10640"/>
        <dbReference type="ChEBI" id="CHEBI:15377"/>
        <dbReference type="ChEBI" id="CHEBI:15740"/>
        <dbReference type="ChEBI" id="CHEBI:49298"/>
        <dbReference type="ChEBI" id="CHEBI:64731"/>
        <dbReference type="EC" id="3.5.1.88"/>
    </reaction>
</comment>
<keyword evidence="2" id="KW-0378">Hydrolase</keyword>
<keyword evidence="2" id="KW-0648">Protein biosynthesis</keyword>
<feature type="binding site" evidence="2">
    <location>
        <position position="144"/>
    </location>
    <ligand>
        <name>Fe cation</name>
        <dbReference type="ChEBI" id="CHEBI:24875"/>
    </ligand>
</feature>
<dbReference type="Proteomes" id="UP000178450">
    <property type="component" value="Unassembled WGS sequence"/>
</dbReference>
<feature type="active site" evidence="2">
    <location>
        <position position="145"/>
    </location>
</feature>
<gene>
    <name evidence="2" type="primary">def</name>
    <name evidence="3" type="ORF">A2209_00725</name>
</gene>
<comment type="similarity">
    <text evidence="1 2">Belongs to the polypeptide deformylase family.</text>
</comment>
<protein>
    <recommendedName>
        <fullName evidence="2">Peptide deformylase</fullName>
        <shortName evidence="2">PDF</shortName>
        <ecNumber evidence="2">3.5.1.88</ecNumber>
    </recommendedName>
    <alternativeName>
        <fullName evidence="2">Polypeptide deformylase</fullName>
    </alternativeName>
</protein>
<dbReference type="SUPFAM" id="SSF56420">
    <property type="entry name" value="Peptide deformylase"/>
    <property type="match status" value="1"/>
</dbReference>
<dbReference type="Gene3D" id="3.90.45.10">
    <property type="entry name" value="Peptide deformylase"/>
    <property type="match status" value="1"/>
</dbReference>
<dbReference type="GO" id="GO:0006412">
    <property type="term" value="P:translation"/>
    <property type="evidence" value="ECO:0007669"/>
    <property type="project" value="UniProtKB-UniRule"/>
</dbReference>
<dbReference type="PRINTS" id="PR01576">
    <property type="entry name" value="PDEFORMYLASE"/>
</dbReference>
<dbReference type="EMBL" id="MGBG01000006">
    <property type="protein sequence ID" value="OGK66512.1"/>
    <property type="molecule type" value="Genomic_DNA"/>
</dbReference>
<dbReference type="NCBIfam" id="TIGR00079">
    <property type="entry name" value="pept_deformyl"/>
    <property type="match status" value="1"/>
</dbReference>
<keyword evidence="2" id="KW-0408">Iron</keyword>
<evidence type="ECO:0000313" key="3">
    <source>
        <dbReference type="EMBL" id="OGK66512.1"/>
    </source>
</evidence>
<comment type="function">
    <text evidence="2">Removes the formyl group from the N-terminal Met of newly synthesized proteins. Requires at least a dipeptide for an efficient rate of reaction. N-terminal L-methionine is a prerequisite for activity but the enzyme has broad specificity at other positions.</text>
</comment>
<organism evidence="3 4">
    <name type="scientific">Candidatus Roizmanbacteria bacterium RIFOXYA1_FULL_41_12</name>
    <dbReference type="NCBI Taxonomy" id="1802082"/>
    <lineage>
        <taxon>Bacteria</taxon>
        <taxon>Candidatus Roizmaniibacteriota</taxon>
    </lineage>
</organism>
<dbReference type="GO" id="GO:0046872">
    <property type="term" value="F:metal ion binding"/>
    <property type="evidence" value="ECO:0007669"/>
    <property type="project" value="UniProtKB-KW"/>
</dbReference>
<dbReference type="PANTHER" id="PTHR10458">
    <property type="entry name" value="PEPTIDE DEFORMYLASE"/>
    <property type="match status" value="1"/>
</dbReference>
<evidence type="ECO:0000256" key="2">
    <source>
        <dbReference type="HAMAP-Rule" id="MF_00163"/>
    </source>
</evidence>
<dbReference type="InterPro" id="IPR036821">
    <property type="entry name" value="Peptide_deformylase_sf"/>
</dbReference>
<reference evidence="3 4" key="1">
    <citation type="journal article" date="2016" name="Nat. Commun.">
        <title>Thousands of microbial genomes shed light on interconnected biogeochemical processes in an aquifer system.</title>
        <authorList>
            <person name="Anantharaman K."/>
            <person name="Brown C.T."/>
            <person name="Hug L.A."/>
            <person name="Sharon I."/>
            <person name="Castelle C.J."/>
            <person name="Probst A.J."/>
            <person name="Thomas B.C."/>
            <person name="Singh A."/>
            <person name="Wilkins M.J."/>
            <person name="Karaoz U."/>
            <person name="Brodie E.L."/>
            <person name="Williams K.H."/>
            <person name="Hubbard S.S."/>
            <person name="Banfield J.F."/>
        </authorList>
    </citation>
    <scope>NUCLEOTIDE SEQUENCE [LARGE SCALE GENOMIC DNA]</scope>
</reference>
<proteinExistence type="inferred from homology"/>
<dbReference type="PANTHER" id="PTHR10458:SF22">
    <property type="entry name" value="PEPTIDE DEFORMYLASE"/>
    <property type="match status" value="1"/>
</dbReference>
<dbReference type="HAMAP" id="MF_00163">
    <property type="entry name" value="Pep_deformylase"/>
    <property type="match status" value="1"/>
</dbReference>
<sequence>MAIRTTIQIGDPRLKAKNKKIINSSAPEIKKIIQDLKDTMEKNGLIGLSAPQIGENYKIFITQPRKTEARKLLFNDKIRIYINPKIIKFSSQTNIIYEGCGSVMDANLFGPVKRAKEITIEAQGENGVKFRLRCDGILARVIQHEYDHLAGIEFTEKIYDYKKLMSREFYIKNVRNSKTQLTASKVTTLELTD</sequence>
<dbReference type="AlphaFoldDB" id="A0A1F7KF75"/>
<name>A0A1F7KF75_9BACT</name>
<dbReference type="InterPro" id="IPR023635">
    <property type="entry name" value="Peptide_deformylase"/>
</dbReference>
<dbReference type="GO" id="GO:0042586">
    <property type="term" value="F:peptide deformylase activity"/>
    <property type="evidence" value="ECO:0007669"/>
    <property type="project" value="UniProtKB-UniRule"/>
</dbReference>